<sequence length="659" mass="73601">MAVLGRISVLISFLAFLPACSASQFHNSFCTNNSLVDTRTKPEGNIVFPLTTLNYTANRCNVLIRSPFDDKTELTLVNLRRKQSNEQCANENSIEIVTELLNGESWHEFCKSVGSKETIILKSTIKMIYRAPFRNEIRVKSTENAISVHYKRLQSTKACRHVLKAKSGVFQNSGYPKYPQQGDCEWVIDTGKGEGISLEFKILHAHRLNCDNNFIEVRQEDSIESPELVKICSPQNMEKKFSSTKLWIHIKSSSTNGIGFQAIYNTETCEVITANKQLDFQSQETSCQTWNLTAPSGHIAALSFSNINLVSADSVSCMGNVLEVWDGETTTSYCNLKLPPPIIMSKGRKLVVTYRTMNSKYGMASSFQASFTSIFPSSYKTNCFVRERELSFECNNKQVIPCAWQCDGAMQCSDNSDETPCSDMQERWHKLQVFVIVIGSICASTVMFCIGLICFRRCLIHNEPTTRRDRHLSVTDQSPLTPNADLPSPPPCYFTDRDDEPPASVIRGTYFFGDEFSQSGIHSASLFGIPPPRYRSTDSLHQSNTETRSIWQRGMSSIPLVPTDTSRGTEIIPLPEENPPDYESISADKDEQIIVAAQNNQMTAENASCAQENPESSSNECFVNDNGLNTEMDIELQTHVTNASDIDIGITNAGAMLKV</sequence>
<dbReference type="InterPro" id="IPR002172">
    <property type="entry name" value="LDrepeatLR_classA_rpt"/>
</dbReference>
<dbReference type="PROSITE" id="PS01180">
    <property type="entry name" value="CUB"/>
    <property type="match status" value="2"/>
</dbReference>
<keyword evidence="1" id="KW-0677">Repeat</keyword>
<gene>
    <name evidence="5" type="ORF">PACLA_8A004887</name>
</gene>
<comment type="caution">
    <text evidence="5">The sequence shown here is derived from an EMBL/GenBank/DDBJ whole genome shotgun (WGS) entry which is preliminary data.</text>
</comment>
<proteinExistence type="predicted"/>
<keyword evidence="6" id="KW-1185">Reference proteome</keyword>
<dbReference type="Gene3D" id="4.10.400.10">
    <property type="entry name" value="Low-density Lipoprotein Receptor"/>
    <property type="match status" value="1"/>
</dbReference>
<dbReference type="Proteomes" id="UP001152795">
    <property type="component" value="Unassembled WGS sequence"/>
</dbReference>
<dbReference type="OrthoDB" id="5979691at2759"/>
<reference evidence="5" key="1">
    <citation type="submission" date="2020-04" db="EMBL/GenBank/DDBJ databases">
        <authorList>
            <person name="Alioto T."/>
            <person name="Alioto T."/>
            <person name="Gomez Garrido J."/>
        </authorList>
    </citation>
    <scope>NUCLEOTIDE SEQUENCE</scope>
    <source>
        <strain evidence="5">A484AB</strain>
    </source>
</reference>
<feature type="disulfide bond" evidence="4">
    <location>
        <begin position="394"/>
        <end position="412"/>
    </location>
</feature>
<evidence type="ECO:0000313" key="6">
    <source>
        <dbReference type="Proteomes" id="UP001152795"/>
    </source>
</evidence>
<evidence type="ECO:0000313" key="5">
    <source>
        <dbReference type="EMBL" id="CAB3989700.1"/>
    </source>
</evidence>
<evidence type="ECO:0000256" key="1">
    <source>
        <dbReference type="ARBA" id="ARBA00022737"/>
    </source>
</evidence>
<name>A0A6S7GZ28_PARCT</name>
<dbReference type="PANTHER" id="PTHR24251:SF37">
    <property type="entry name" value="CUB DOMAIN-CONTAINING PROTEIN"/>
    <property type="match status" value="1"/>
</dbReference>
<accession>A0A6S7GZ28</accession>
<dbReference type="SMART" id="SM00042">
    <property type="entry name" value="CUB"/>
    <property type="match status" value="2"/>
</dbReference>
<dbReference type="PANTHER" id="PTHR24251">
    <property type="entry name" value="OVOCHYMASE-RELATED"/>
    <property type="match status" value="1"/>
</dbReference>
<dbReference type="InterPro" id="IPR035914">
    <property type="entry name" value="Sperma_CUB_dom_sf"/>
</dbReference>
<dbReference type="EMBL" id="CACRXK020001536">
    <property type="protein sequence ID" value="CAB3989700.1"/>
    <property type="molecule type" value="Genomic_DNA"/>
</dbReference>
<feature type="disulfide bond" evidence="4">
    <location>
        <begin position="406"/>
        <end position="421"/>
    </location>
</feature>
<dbReference type="PROSITE" id="PS50068">
    <property type="entry name" value="LDLRA_2"/>
    <property type="match status" value="1"/>
</dbReference>
<dbReference type="CDD" id="cd00041">
    <property type="entry name" value="CUB"/>
    <property type="match status" value="2"/>
</dbReference>
<evidence type="ECO:0000256" key="2">
    <source>
        <dbReference type="ARBA" id="ARBA00023157"/>
    </source>
</evidence>
<organism evidence="5 6">
    <name type="scientific">Paramuricea clavata</name>
    <name type="common">Red gorgonian</name>
    <name type="synonym">Violescent sea-whip</name>
    <dbReference type="NCBI Taxonomy" id="317549"/>
    <lineage>
        <taxon>Eukaryota</taxon>
        <taxon>Metazoa</taxon>
        <taxon>Cnidaria</taxon>
        <taxon>Anthozoa</taxon>
        <taxon>Octocorallia</taxon>
        <taxon>Malacalcyonacea</taxon>
        <taxon>Plexauridae</taxon>
        <taxon>Paramuricea</taxon>
    </lineage>
</organism>
<evidence type="ECO:0000256" key="4">
    <source>
        <dbReference type="PROSITE-ProRule" id="PRU00124"/>
    </source>
</evidence>
<keyword evidence="2 4" id="KW-1015">Disulfide bond</keyword>
<dbReference type="InterPro" id="IPR036055">
    <property type="entry name" value="LDL_receptor-like_sf"/>
</dbReference>
<dbReference type="AlphaFoldDB" id="A0A6S7GZ28"/>
<protein>
    <submittedName>
        <fullName evidence="5">Cubilin, partial</fullName>
    </submittedName>
</protein>
<evidence type="ECO:0000256" key="3">
    <source>
        <dbReference type="PROSITE-ProRule" id="PRU00059"/>
    </source>
</evidence>
<dbReference type="Gene3D" id="2.60.120.290">
    <property type="entry name" value="Spermadhesin, CUB domain"/>
    <property type="match status" value="2"/>
</dbReference>
<feature type="disulfide bond" evidence="3">
    <location>
        <begin position="317"/>
        <end position="334"/>
    </location>
</feature>
<dbReference type="SUPFAM" id="SSF49854">
    <property type="entry name" value="Spermadhesin, CUB domain"/>
    <property type="match status" value="2"/>
</dbReference>
<dbReference type="SMART" id="SM00192">
    <property type="entry name" value="LDLa"/>
    <property type="match status" value="1"/>
</dbReference>
<dbReference type="Pfam" id="PF00057">
    <property type="entry name" value="Ldl_recept_a"/>
    <property type="match status" value="1"/>
</dbReference>
<dbReference type="Pfam" id="PF00431">
    <property type="entry name" value="CUB"/>
    <property type="match status" value="2"/>
</dbReference>
<dbReference type="CDD" id="cd00112">
    <property type="entry name" value="LDLa"/>
    <property type="match status" value="1"/>
</dbReference>
<dbReference type="SUPFAM" id="SSF57424">
    <property type="entry name" value="LDL receptor-like module"/>
    <property type="match status" value="1"/>
</dbReference>
<comment type="caution">
    <text evidence="4">Lacks conserved residue(s) required for the propagation of feature annotation.</text>
</comment>
<dbReference type="InterPro" id="IPR000859">
    <property type="entry name" value="CUB_dom"/>
</dbReference>